<dbReference type="Gene3D" id="3.40.605.10">
    <property type="entry name" value="Aldehyde Dehydrogenase, Chain A, domain 1"/>
    <property type="match status" value="1"/>
</dbReference>
<organism evidence="1 2">
    <name type="scientific">Brassica napus</name>
    <name type="common">Rape</name>
    <dbReference type="NCBI Taxonomy" id="3708"/>
    <lineage>
        <taxon>Eukaryota</taxon>
        <taxon>Viridiplantae</taxon>
        <taxon>Streptophyta</taxon>
        <taxon>Embryophyta</taxon>
        <taxon>Tracheophyta</taxon>
        <taxon>Spermatophyta</taxon>
        <taxon>Magnoliopsida</taxon>
        <taxon>eudicotyledons</taxon>
        <taxon>Gunneridae</taxon>
        <taxon>Pentapetalae</taxon>
        <taxon>rosids</taxon>
        <taxon>malvids</taxon>
        <taxon>Brassicales</taxon>
        <taxon>Brassicaceae</taxon>
        <taxon>Brassiceae</taxon>
        <taxon>Brassica</taxon>
    </lineage>
</organism>
<accession>A0ABQ7XL74</accession>
<keyword evidence="2" id="KW-1185">Reference proteome</keyword>
<dbReference type="EMBL" id="JAGKQM010000019">
    <property type="protein sequence ID" value="KAH0856697.1"/>
    <property type="molecule type" value="Genomic_DNA"/>
</dbReference>
<evidence type="ECO:0000313" key="2">
    <source>
        <dbReference type="Proteomes" id="UP000824890"/>
    </source>
</evidence>
<dbReference type="InterPro" id="IPR016162">
    <property type="entry name" value="Ald_DH_N"/>
</dbReference>
<proteinExistence type="predicted"/>
<reference evidence="1 2" key="1">
    <citation type="submission" date="2021-05" db="EMBL/GenBank/DDBJ databases">
        <title>Genome Assembly of Synthetic Allotetraploid Brassica napus Reveals Homoeologous Exchanges between Subgenomes.</title>
        <authorList>
            <person name="Davis J.T."/>
        </authorList>
    </citation>
    <scope>NUCLEOTIDE SEQUENCE [LARGE SCALE GENOMIC DNA]</scope>
    <source>
        <strain evidence="2">cv. Da-Ae</strain>
        <tissue evidence="1">Seedling</tissue>
    </source>
</reference>
<comment type="caution">
    <text evidence="1">The sequence shown here is derived from an EMBL/GenBank/DDBJ whole genome shotgun (WGS) entry which is preliminary data.</text>
</comment>
<protein>
    <submittedName>
        <fullName evidence="1">Uncharacterized protein</fullName>
    </submittedName>
</protein>
<name>A0ABQ7XL74_BRANA</name>
<gene>
    <name evidence="1" type="ORF">HID58_084958</name>
</gene>
<sequence length="97" mass="10540">MKACCQIDARGAAYAVPGSRKTCVKLLIDGNFVDSASDSSSMSTNVWFWIGSLSKTFPTLDRRTWKVIVNVAEGDTEDINQAVKAARKAIDADLGQR</sequence>
<dbReference type="Proteomes" id="UP000824890">
    <property type="component" value="Unassembled WGS sequence"/>
</dbReference>
<evidence type="ECO:0000313" key="1">
    <source>
        <dbReference type="EMBL" id="KAH0856697.1"/>
    </source>
</evidence>